<proteinExistence type="inferred from homology"/>
<dbReference type="PANTHER" id="PTHR10050:SF46">
    <property type="entry name" value="PROTEIN O-MANNOSYL-TRANSFERASE 2"/>
    <property type="match status" value="1"/>
</dbReference>
<comment type="subcellular location">
    <subcellularLocation>
        <location evidence="1">Endomembrane system</location>
        <topology evidence="1">Multi-pass membrane protein</topology>
    </subcellularLocation>
</comment>
<sequence>MVTTIEALEDGQLRDRLPGWLVAVGLAVFAFATRIYNLGFPGKIVFDETYYAKDAWGLLHSGYERQWLDTKQFGTDDKIAAGDLSGFTDNPAYVVHPPLGKWLIAIGEHFFGMTPFGWRFMSCVFGALLVFLTVRMARRLSRSTLVGAIAGVLLTFDGLAFTMSRIALLDIFQATFVLAAVAALIADRDWFRSHLARYLRTNNMESLQGAYGPLALLRPWRLVAGVMFGAACAVKWNSIYVVAVFGVLTVAWDIGARRLAGAGRRLNVTWLTWATASALMICATIVIGSRAGFPQAALLVGAVGGLILYAHVLGLWRSLLSDAPMAFLSTVVLAIPVYLASWTGWLTTSGGYLRDWGAKHPDDPVVRFLGPDLGALWNYHVSAYSFHTGETMMVKAEHPYEAHPLGWLVMVRPIGIDAQNDIQPGDQGCTADGTTCLRVISGIGTPILWWMAFAALIAGIWWWLGRRDWRFAVPVLGVLSVWLPWFQYADRPLFFFYAIVLLPFYVTGLAMALGKILGPAHHPRRRIRAVLAGVAVALVVLHFAFIYPILSDELLTRPEWLARMWFGTWI</sequence>
<reference evidence="13 14" key="1">
    <citation type="submission" date="2021-03" db="EMBL/GenBank/DDBJ databases">
        <title>Human Oral Microbial Genomes.</title>
        <authorList>
            <person name="Johnston C.D."/>
            <person name="Chen T."/>
            <person name="Dewhirst F.E."/>
        </authorList>
    </citation>
    <scope>NUCLEOTIDE SEQUENCE [LARGE SCALE GENOMIC DNA]</scope>
    <source>
        <strain evidence="13 14">DSMZ 100122</strain>
    </source>
</reference>
<evidence type="ECO:0000259" key="12">
    <source>
        <dbReference type="Pfam" id="PF02366"/>
    </source>
</evidence>
<feature type="transmembrane region" description="Helical" evidence="11">
    <location>
        <begin position="447"/>
        <end position="464"/>
    </location>
</feature>
<comment type="similarity">
    <text evidence="3">Belongs to the glycosyltransferase 39 family.</text>
</comment>
<evidence type="ECO:0000313" key="13">
    <source>
        <dbReference type="EMBL" id="QUC07659.1"/>
    </source>
</evidence>
<dbReference type="Pfam" id="PF02366">
    <property type="entry name" value="PMT"/>
    <property type="match status" value="1"/>
</dbReference>
<feature type="transmembrane region" description="Helical" evidence="11">
    <location>
        <begin position="325"/>
        <end position="345"/>
    </location>
</feature>
<feature type="transmembrane region" description="Helical" evidence="11">
    <location>
        <begin position="529"/>
        <end position="550"/>
    </location>
</feature>
<feature type="transmembrane region" description="Helical" evidence="11">
    <location>
        <begin position="144"/>
        <end position="161"/>
    </location>
</feature>
<evidence type="ECO:0000256" key="1">
    <source>
        <dbReference type="ARBA" id="ARBA00004127"/>
    </source>
</evidence>
<evidence type="ECO:0000256" key="2">
    <source>
        <dbReference type="ARBA" id="ARBA00004922"/>
    </source>
</evidence>
<evidence type="ECO:0000313" key="14">
    <source>
        <dbReference type="Proteomes" id="UP000678513"/>
    </source>
</evidence>
<evidence type="ECO:0000256" key="7">
    <source>
        <dbReference type="ARBA" id="ARBA00022989"/>
    </source>
</evidence>
<evidence type="ECO:0000256" key="9">
    <source>
        <dbReference type="ARBA" id="ARBA00093617"/>
    </source>
</evidence>
<keyword evidence="8 11" id="KW-0472">Membrane</keyword>
<dbReference type="InterPro" id="IPR027005">
    <property type="entry name" value="PMT-like"/>
</dbReference>
<dbReference type="InterPro" id="IPR003342">
    <property type="entry name" value="ArnT-like_N"/>
</dbReference>
<keyword evidence="6 11" id="KW-0812">Transmembrane</keyword>
<feature type="transmembrane region" description="Helical" evidence="11">
    <location>
        <begin position="494"/>
        <end position="517"/>
    </location>
</feature>
<feature type="transmembrane region" description="Helical" evidence="11">
    <location>
        <begin position="471"/>
        <end position="488"/>
    </location>
</feature>
<feature type="transmembrane region" description="Helical" evidence="11">
    <location>
        <begin position="293"/>
        <end position="313"/>
    </location>
</feature>
<accession>A0ABX7Y3B3</accession>
<gene>
    <name evidence="13" type="ORF">J5A65_12100</name>
</gene>
<evidence type="ECO:0000256" key="4">
    <source>
        <dbReference type="ARBA" id="ARBA00022676"/>
    </source>
</evidence>
<organism evidence="13 14">
    <name type="scientific">Arachnia rubra</name>
    <dbReference type="NCBI Taxonomy" id="1547448"/>
    <lineage>
        <taxon>Bacteria</taxon>
        <taxon>Bacillati</taxon>
        <taxon>Actinomycetota</taxon>
        <taxon>Actinomycetes</taxon>
        <taxon>Propionibacteriales</taxon>
        <taxon>Propionibacteriaceae</taxon>
        <taxon>Arachnia</taxon>
    </lineage>
</organism>
<comment type="pathway">
    <text evidence="2">Protein modification; protein glycosylation.</text>
</comment>
<dbReference type="Proteomes" id="UP000678513">
    <property type="component" value="Chromosome"/>
</dbReference>
<evidence type="ECO:0000256" key="8">
    <source>
        <dbReference type="ARBA" id="ARBA00023136"/>
    </source>
</evidence>
<evidence type="ECO:0000256" key="11">
    <source>
        <dbReference type="SAM" id="Phobius"/>
    </source>
</evidence>
<evidence type="ECO:0000256" key="6">
    <source>
        <dbReference type="ARBA" id="ARBA00022692"/>
    </source>
</evidence>
<keyword evidence="4" id="KW-0328">Glycosyltransferase</keyword>
<keyword evidence="7 11" id="KW-1133">Transmembrane helix</keyword>
<evidence type="ECO:0000256" key="5">
    <source>
        <dbReference type="ARBA" id="ARBA00022679"/>
    </source>
</evidence>
<feature type="transmembrane region" description="Helical" evidence="11">
    <location>
        <begin position="116"/>
        <end position="137"/>
    </location>
</feature>
<dbReference type="PANTHER" id="PTHR10050">
    <property type="entry name" value="DOLICHYL-PHOSPHATE-MANNOSE--PROTEIN MANNOSYLTRANSFERASE"/>
    <property type="match status" value="1"/>
</dbReference>
<evidence type="ECO:0000256" key="10">
    <source>
        <dbReference type="ARBA" id="ARBA00093644"/>
    </source>
</evidence>
<keyword evidence="5" id="KW-0808">Transferase</keyword>
<feature type="transmembrane region" description="Helical" evidence="11">
    <location>
        <begin position="17"/>
        <end position="36"/>
    </location>
</feature>
<protein>
    <recommendedName>
        <fullName evidence="9">Polyprenol-phosphate-mannose--protein mannosyltransferase</fullName>
    </recommendedName>
    <alternativeName>
        <fullName evidence="10">Protein O-mannosyltransferase</fullName>
    </alternativeName>
</protein>
<dbReference type="EMBL" id="CP072384">
    <property type="protein sequence ID" value="QUC07659.1"/>
    <property type="molecule type" value="Genomic_DNA"/>
</dbReference>
<feature type="domain" description="ArnT-like N-terminal" evidence="12">
    <location>
        <begin position="26"/>
        <end position="259"/>
    </location>
</feature>
<evidence type="ECO:0000256" key="3">
    <source>
        <dbReference type="ARBA" id="ARBA00007222"/>
    </source>
</evidence>
<keyword evidence="14" id="KW-1185">Reference proteome</keyword>
<feature type="transmembrane region" description="Helical" evidence="11">
    <location>
        <begin position="268"/>
        <end position="287"/>
    </location>
</feature>
<dbReference type="RefSeq" id="WP_212322314.1">
    <property type="nucleotide sequence ID" value="NZ_AP024463.1"/>
</dbReference>
<name>A0ABX7Y3B3_9ACTN</name>